<gene>
    <name evidence="2" type="ORF">SAMN05421799_1147</name>
</gene>
<protein>
    <submittedName>
        <fullName evidence="2">Uncharacterized protein</fullName>
    </submittedName>
</protein>
<feature type="transmembrane region" description="Helical" evidence="1">
    <location>
        <begin position="6"/>
        <end position="30"/>
    </location>
</feature>
<dbReference type="Pfam" id="PF16935">
    <property type="entry name" value="Hol_Tox"/>
    <property type="match status" value="1"/>
</dbReference>
<organism evidence="2 3">
    <name type="scientific">Alicyclobacillus vulcanalis</name>
    <dbReference type="NCBI Taxonomy" id="252246"/>
    <lineage>
        <taxon>Bacteria</taxon>
        <taxon>Bacillati</taxon>
        <taxon>Bacillota</taxon>
        <taxon>Bacilli</taxon>
        <taxon>Bacillales</taxon>
        <taxon>Alicyclobacillaceae</taxon>
        <taxon>Alicyclobacillus</taxon>
    </lineage>
</organism>
<keyword evidence="1" id="KW-0812">Transmembrane</keyword>
<dbReference type="STRING" id="252246.SAMN05421799_1147"/>
<sequence length="34" mass="3785">MDVIGILQLMIQTGSLLITLLQFVLALVLAMKRK</sequence>
<dbReference type="InterPro" id="IPR031616">
    <property type="entry name" value="BsrE-like"/>
</dbReference>
<evidence type="ECO:0000313" key="2">
    <source>
        <dbReference type="EMBL" id="SIT10655.1"/>
    </source>
</evidence>
<keyword evidence="1" id="KW-1133">Transmembrane helix</keyword>
<dbReference type="AlphaFoldDB" id="A0A1N7PJ50"/>
<dbReference type="EMBL" id="FTOO01000014">
    <property type="protein sequence ID" value="SIT10655.1"/>
    <property type="molecule type" value="Genomic_DNA"/>
</dbReference>
<dbReference type="RefSeq" id="WP_008338896.1">
    <property type="nucleotide sequence ID" value="NZ_FTOO01000014.1"/>
</dbReference>
<evidence type="ECO:0000313" key="3">
    <source>
        <dbReference type="Proteomes" id="UP000186156"/>
    </source>
</evidence>
<reference evidence="3" key="1">
    <citation type="submission" date="2017-01" db="EMBL/GenBank/DDBJ databases">
        <authorList>
            <person name="Varghese N."/>
            <person name="Submissions S."/>
        </authorList>
    </citation>
    <scope>NUCLEOTIDE SEQUENCE [LARGE SCALE GENOMIC DNA]</scope>
    <source>
        <strain evidence="3">DSM 16176</strain>
    </source>
</reference>
<accession>A0A1N7PJ50</accession>
<keyword evidence="1" id="KW-0472">Membrane</keyword>
<keyword evidence="3" id="KW-1185">Reference proteome</keyword>
<name>A0A1N7PJ50_9BACL</name>
<evidence type="ECO:0000256" key="1">
    <source>
        <dbReference type="SAM" id="Phobius"/>
    </source>
</evidence>
<proteinExistence type="predicted"/>
<dbReference type="Proteomes" id="UP000186156">
    <property type="component" value="Unassembled WGS sequence"/>
</dbReference>